<keyword evidence="2 3" id="KW-0067">ATP-binding</keyword>
<evidence type="ECO:0000256" key="2">
    <source>
        <dbReference type="ARBA" id="ARBA00022840"/>
    </source>
</evidence>
<evidence type="ECO:0008006" key="9">
    <source>
        <dbReference type="Google" id="ProtNLM"/>
    </source>
</evidence>
<dbReference type="CDD" id="cd13190">
    <property type="entry name" value="FERM_C_FAK1"/>
    <property type="match status" value="1"/>
</dbReference>
<feature type="region of interest" description="Disordered" evidence="4">
    <location>
        <begin position="674"/>
        <end position="716"/>
    </location>
</feature>
<dbReference type="EnsemblMetazoa" id="CJA16733.1">
    <property type="protein sequence ID" value="CJA16733.1"/>
    <property type="gene ID" value="WBGene00135935"/>
</dbReference>
<feature type="domain" description="FERM" evidence="6">
    <location>
        <begin position="4"/>
        <end position="328"/>
    </location>
</feature>
<dbReference type="FunFam" id="1.10.510.10:FF:001699">
    <property type="entry name" value="Inactive tyrosine-protein kinase kin-32"/>
    <property type="match status" value="1"/>
</dbReference>
<dbReference type="GO" id="GO:0005524">
    <property type="term" value="F:ATP binding"/>
    <property type="evidence" value="ECO:0007669"/>
    <property type="project" value="UniProtKB-UniRule"/>
</dbReference>
<dbReference type="PROSITE" id="PS50011">
    <property type="entry name" value="PROTEIN_KINASE_DOM"/>
    <property type="match status" value="1"/>
</dbReference>
<dbReference type="InterPro" id="IPR036137">
    <property type="entry name" value="Focal_adhe_kin_target_dom_sf"/>
</dbReference>
<reference evidence="7" key="2">
    <citation type="submission" date="2022-06" db="UniProtKB">
        <authorList>
            <consortium name="EnsemblMetazoa"/>
        </authorList>
    </citation>
    <scope>IDENTIFICATION</scope>
    <source>
        <strain evidence="7">DF5081</strain>
    </source>
</reference>
<dbReference type="GO" id="GO:0005925">
    <property type="term" value="C:focal adhesion"/>
    <property type="evidence" value="ECO:0007669"/>
    <property type="project" value="InterPro"/>
</dbReference>
<dbReference type="InterPro" id="IPR014352">
    <property type="entry name" value="FERM/acyl-CoA-bd_prot_sf"/>
</dbReference>
<dbReference type="SMART" id="SM00219">
    <property type="entry name" value="TyrKc"/>
    <property type="match status" value="1"/>
</dbReference>
<dbReference type="SUPFAM" id="SSF50729">
    <property type="entry name" value="PH domain-like"/>
    <property type="match status" value="1"/>
</dbReference>
<dbReference type="Gene3D" id="1.10.510.10">
    <property type="entry name" value="Transferase(Phosphotransferase) domain 1"/>
    <property type="match status" value="1"/>
</dbReference>
<dbReference type="Proteomes" id="UP000005237">
    <property type="component" value="Unassembled WGS sequence"/>
</dbReference>
<dbReference type="GO" id="GO:0004713">
    <property type="term" value="F:protein tyrosine kinase activity"/>
    <property type="evidence" value="ECO:0007669"/>
    <property type="project" value="InterPro"/>
</dbReference>
<dbReference type="InterPro" id="IPR050198">
    <property type="entry name" value="Non-receptor_tyrosine_kinases"/>
</dbReference>
<dbReference type="InterPro" id="IPR049385">
    <property type="entry name" value="FAK1-like_FERM_C"/>
</dbReference>
<name>A0A8R1E0N6_CAEJA</name>
<dbReference type="SUPFAM" id="SSF68993">
    <property type="entry name" value="FAT domain of focal adhesion kinase"/>
    <property type="match status" value="1"/>
</dbReference>
<dbReference type="SUPFAM" id="SSF54236">
    <property type="entry name" value="Ubiquitin-like"/>
    <property type="match status" value="1"/>
</dbReference>
<reference evidence="8" key="1">
    <citation type="submission" date="2010-08" db="EMBL/GenBank/DDBJ databases">
        <authorList>
            <consortium name="Caenorhabditis japonica Sequencing Consortium"/>
            <person name="Wilson R.K."/>
        </authorList>
    </citation>
    <scope>NUCLEOTIDE SEQUENCE [LARGE SCALE GENOMIC DNA]</scope>
    <source>
        <strain evidence="8">DF5081</strain>
    </source>
</reference>
<evidence type="ECO:0000259" key="5">
    <source>
        <dbReference type="PROSITE" id="PS50011"/>
    </source>
</evidence>
<organism evidence="7 8">
    <name type="scientific">Caenorhabditis japonica</name>
    <dbReference type="NCBI Taxonomy" id="281687"/>
    <lineage>
        <taxon>Eukaryota</taxon>
        <taxon>Metazoa</taxon>
        <taxon>Ecdysozoa</taxon>
        <taxon>Nematoda</taxon>
        <taxon>Chromadorea</taxon>
        <taxon>Rhabditida</taxon>
        <taxon>Rhabditina</taxon>
        <taxon>Rhabditomorpha</taxon>
        <taxon>Rhabditoidea</taxon>
        <taxon>Rhabditidae</taxon>
        <taxon>Peloderinae</taxon>
        <taxon>Caenorhabditis</taxon>
    </lineage>
</organism>
<dbReference type="InterPro" id="IPR011993">
    <property type="entry name" value="PH-like_dom_sf"/>
</dbReference>
<dbReference type="PROSITE" id="PS00107">
    <property type="entry name" value="PROTEIN_KINASE_ATP"/>
    <property type="match status" value="1"/>
</dbReference>
<dbReference type="SUPFAM" id="SSF56112">
    <property type="entry name" value="Protein kinase-like (PK-like)"/>
    <property type="match status" value="1"/>
</dbReference>
<evidence type="ECO:0000256" key="4">
    <source>
        <dbReference type="SAM" id="MobiDB-lite"/>
    </source>
</evidence>
<evidence type="ECO:0000313" key="8">
    <source>
        <dbReference type="Proteomes" id="UP000005237"/>
    </source>
</evidence>
<dbReference type="Gene3D" id="1.20.120.330">
    <property type="entry name" value="Nucleotidyltransferases domain 2"/>
    <property type="match status" value="1"/>
</dbReference>
<dbReference type="InterPro" id="IPR008266">
    <property type="entry name" value="Tyr_kinase_AS"/>
</dbReference>
<evidence type="ECO:0000313" key="7">
    <source>
        <dbReference type="EnsemblMetazoa" id="CJA16733.1"/>
    </source>
</evidence>
<dbReference type="Gene3D" id="3.10.20.90">
    <property type="entry name" value="Phosphatidylinositol 3-kinase Catalytic Subunit, Chain A, domain 1"/>
    <property type="match status" value="1"/>
</dbReference>
<dbReference type="PROSITE" id="PS00109">
    <property type="entry name" value="PROTEIN_KINASE_TYR"/>
    <property type="match status" value="1"/>
</dbReference>
<accession>A0A8R1E0N6</accession>
<dbReference type="Gene3D" id="3.30.200.20">
    <property type="entry name" value="Phosphorylase Kinase, domain 1"/>
    <property type="match status" value="1"/>
</dbReference>
<dbReference type="SMART" id="SM00295">
    <property type="entry name" value="B41"/>
    <property type="match status" value="1"/>
</dbReference>
<sequence length="877" mass="99308">MEEGLARVFLIGGTSKAVRYDEQTTVERVIHVVARGIGVSQVAVAHFALRLVTGPSPQTAGSGDSLWLHPMLRIIQLPHIYANHLPIGVCDEIKVEMRMRYMPQSVYELQVTDNAAFIYLHEQVVDEFFSHVAWRSSVEVALEVAALKVCRDFAEQKQNKYPDHHLEDVDIDACIQSLIPNVLHNPGLKHSHLKKQFTAYVKKFATTPPNESIIRSLALLLDVVKFDVEVFKASLGAGWTNPVELVVGPHAGLSYRLNERCDTSRLLELRTIADISIRKMENGSDKTLMQLKLSGVAQAVLITLSAEELAQSLAHLLDGYQMLYNQRDSVFKLKGIERCETMTMHDATIRPKTPNNENNNIRLRRELITLKELIGGGQFGNVYKAIYHDLVKGERVAVAVKVCKTDAEPADTQLILQESILMRNFRHAHIIQHIGVCLDHPMWLVLELASHGELREYLQQEKEWLPLRTLVLFCAQICDSLVYLHSTRFVHRDIASRNILVCSPQCVKLADFGLSRALDYDAVYTASRGKLPIKWLAPESVNYRQFSMASDVWMFGVCMWEIFSLGIKPWAGVKNCDVITHIEQGERPPCPEKCPTALFNFMRNKLWAIDPHKRPTVDQIYAIIEDIRQQILRNVPFEQIMVGKPMNPAGVIVAEMSSLPSLTLFRTMEEQKRQAEEDAKWLEQDEEEDDDGVEEEDDDDELKPEHIPSTSHSSVENIRASNGYLHHTPTSTRSLRFEDKASQELRRSVDGVCDAVAKLQNSFNNLTHNDEFVLLVKEITAPLRDLLTIASSMRDRVTTSAQRTECDMTKTLIANDMKQMSRVMAKLQVNGNQAAYNNLRRDVVRICGELAVNCTTLQLQLTFPPIENEFSTLLSNC</sequence>
<dbReference type="InterPro" id="IPR001245">
    <property type="entry name" value="Ser-Thr/Tyr_kinase_cat_dom"/>
</dbReference>
<feature type="compositionally biased region" description="Basic and acidic residues" evidence="4">
    <location>
        <begin position="674"/>
        <end position="683"/>
    </location>
</feature>
<dbReference type="InterPro" id="IPR000719">
    <property type="entry name" value="Prot_kinase_dom"/>
</dbReference>
<dbReference type="Pfam" id="PF03623">
    <property type="entry name" value="Focal_AT"/>
    <property type="match status" value="1"/>
</dbReference>
<feature type="compositionally biased region" description="Acidic residues" evidence="4">
    <location>
        <begin position="684"/>
        <end position="702"/>
    </location>
</feature>
<dbReference type="InterPro" id="IPR000299">
    <property type="entry name" value="FERM_domain"/>
</dbReference>
<dbReference type="Pfam" id="PF21477">
    <property type="entry name" value="FERM_C_FAK1"/>
    <property type="match status" value="1"/>
</dbReference>
<dbReference type="Gene3D" id="1.20.80.10">
    <property type="match status" value="1"/>
</dbReference>
<dbReference type="SUPFAM" id="SSF47031">
    <property type="entry name" value="Second domain of FERM"/>
    <property type="match status" value="1"/>
</dbReference>
<dbReference type="Gene3D" id="2.30.29.30">
    <property type="entry name" value="Pleckstrin-homology domain (PH domain)/Phosphotyrosine-binding domain (PTB)"/>
    <property type="match status" value="1"/>
</dbReference>
<dbReference type="InterPro" id="IPR020635">
    <property type="entry name" value="Tyr_kinase_cat_dom"/>
</dbReference>
<keyword evidence="1 3" id="KW-0547">Nucleotide-binding</keyword>
<dbReference type="PROSITE" id="PS50057">
    <property type="entry name" value="FERM_3"/>
    <property type="match status" value="1"/>
</dbReference>
<dbReference type="Pfam" id="PF07714">
    <property type="entry name" value="PK_Tyr_Ser-Thr"/>
    <property type="match status" value="1"/>
</dbReference>
<dbReference type="AlphaFoldDB" id="A0A8R1E0N6"/>
<dbReference type="GO" id="GO:0007172">
    <property type="term" value="P:signal complex assembly"/>
    <property type="evidence" value="ECO:0007669"/>
    <property type="project" value="InterPro"/>
</dbReference>
<proteinExistence type="predicted"/>
<dbReference type="InterPro" id="IPR035963">
    <property type="entry name" value="FERM_2"/>
</dbReference>
<dbReference type="InterPro" id="IPR005189">
    <property type="entry name" value="Focal_adhesion_kin_target_dom"/>
</dbReference>
<evidence type="ECO:0000256" key="3">
    <source>
        <dbReference type="PROSITE-ProRule" id="PRU10141"/>
    </source>
</evidence>
<dbReference type="PANTHER" id="PTHR24418">
    <property type="entry name" value="TYROSINE-PROTEIN KINASE"/>
    <property type="match status" value="1"/>
</dbReference>
<dbReference type="PRINTS" id="PR00109">
    <property type="entry name" value="TYRKINASE"/>
</dbReference>
<keyword evidence="8" id="KW-1185">Reference proteome</keyword>
<dbReference type="InterPro" id="IPR029071">
    <property type="entry name" value="Ubiquitin-like_domsf"/>
</dbReference>
<feature type="domain" description="Protein kinase" evidence="5">
    <location>
        <begin position="368"/>
        <end position="632"/>
    </location>
</feature>
<dbReference type="InterPro" id="IPR017441">
    <property type="entry name" value="Protein_kinase_ATP_BS"/>
</dbReference>
<evidence type="ECO:0000259" key="6">
    <source>
        <dbReference type="PROSITE" id="PS50057"/>
    </source>
</evidence>
<evidence type="ECO:0000256" key="1">
    <source>
        <dbReference type="ARBA" id="ARBA00022741"/>
    </source>
</evidence>
<dbReference type="InterPro" id="IPR011009">
    <property type="entry name" value="Kinase-like_dom_sf"/>
</dbReference>
<dbReference type="InterPro" id="IPR019749">
    <property type="entry name" value="Band_41_domain"/>
</dbReference>
<protein>
    <recommendedName>
        <fullName evidence="9">Non-specific protein-tyrosine kinase</fullName>
    </recommendedName>
</protein>
<feature type="binding site" evidence="3">
    <location>
        <position position="401"/>
    </location>
    <ligand>
        <name>ATP</name>
        <dbReference type="ChEBI" id="CHEBI:30616"/>
    </ligand>
</feature>
<dbReference type="InterPro" id="IPR041784">
    <property type="entry name" value="FAK1/PYK2_FERM_C"/>
</dbReference>